<keyword evidence="3 11" id="KW-0132">Cell division</keyword>
<dbReference type="InterPro" id="IPR050226">
    <property type="entry name" value="NagZ_Beta-hexosaminidase"/>
</dbReference>
<evidence type="ECO:0000256" key="1">
    <source>
        <dbReference type="ARBA" id="ARBA00001231"/>
    </source>
</evidence>
<dbReference type="EMBL" id="CP021425">
    <property type="protein sequence ID" value="ARU57019.1"/>
    <property type="molecule type" value="Genomic_DNA"/>
</dbReference>
<keyword evidence="14" id="KW-1185">Reference proteome</keyword>
<comment type="subcellular location">
    <subcellularLocation>
        <location evidence="11">Cytoplasm</location>
    </subcellularLocation>
</comment>
<dbReference type="GO" id="GO:0051301">
    <property type="term" value="P:cell division"/>
    <property type="evidence" value="ECO:0007669"/>
    <property type="project" value="UniProtKB-KW"/>
</dbReference>
<keyword evidence="8 11" id="KW-0131">Cell cycle</keyword>
<feature type="binding site" evidence="11">
    <location>
        <begin position="174"/>
        <end position="175"/>
    </location>
    <ligand>
        <name>substrate</name>
    </ligand>
</feature>
<comment type="pathway">
    <text evidence="10 11">Cell wall biogenesis; peptidoglycan recycling.</text>
</comment>
<dbReference type="KEGG" id="ome:OLMES_2975"/>
<feature type="binding site" evidence="11">
    <location>
        <position position="63"/>
    </location>
    <ligand>
        <name>substrate</name>
    </ligand>
</feature>
<evidence type="ECO:0000256" key="7">
    <source>
        <dbReference type="ARBA" id="ARBA00023295"/>
    </source>
</evidence>
<dbReference type="PROSITE" id="PS00775">
    <property type="entry name" value="GLYCOSYL_HYDROL_F3"/>
    <property type="match status" value="1"/>
</dbReference>
<dbReference type="GO" id="GO:0009254">
    <property type="term" value="P:peptidoglycan turnover"/>
    <property type="evidence" value="ECO:0007669"/>
    <property type="project" value="UniProtKB-UniRule"/>
</dbReference>
<evidence type="ECO:0000256" key="10">
    <source>
        <dbReference type="ARBA" id="ARBA00037880"/>
    </source>
</evidence>
<dbReference type="Proteomes" id="UP000196027">
    <property type="component" value="Chromosome"/>
</dbReference>
<comment type="similarity">
    <text evidence="11">Belongs to the glycosyl hydrolase 3 family. NagZ subfamily.</text>
</comment>
<feature type="active site" description="Proton donor/acceptor" evidence="11">
    <location>
        <position position="187"/>
    </location>
</feature>
<evidence type="ECO:0000256" key="6">
    <source>
        <dbReference type="ARBA" id="ARBA00022984"/>
    </source>
</evidence>
<comment type="catalytic activity">
    <reaction evidence="1 11">
        <text>Hydrolysis of terminal non-reducing N-acetyl-D-hexosamine residues in N-acetyl-beta-D-hexosaminides.</text>
        <dbReference type="EC" id="3.2.1.52"/>
    </reaction>
</comment>
<dbReference type="EC" id="3.2.1.52" evidence="11"/>
<keyword evidence="6 11" id="KW-0573">Peptidoglycan synthesis</keyword>
<organism evidence="13 14">
    <name type="scientific">Oleiphilus messinensis</name>
    <dbReference type="NCBI Taxonomy" id="141451"/>
    <lineage>
        <taxon>Bacteria</taxon>
        <taxon>Pseudomonadati</taxon>
        <taxon>Pseudomonadota</taxon>
        <taxon>Gammaproteobacteria</taxon>
        <taxon>Oceanospirillales</taxon>
        <taxon>Oleiphilaceae</taxon>
        <taxon>Oleiphilus</taxon>
    </lineage>
</organism>
<keyword evidence="4 11" id="KW-0378">Hydrolase</keyword>
<dbReference type="GO" id="GO:0009252">
    <property type="term" value="P:peptidoglycan biosynthetic process"/>
    <property type="evidence" value="ECO:0007669"/>
    <property type="project" value="UniProtKB-KW"/>
</dbReference>
<evidence type="ECO:0000256" key="3">
    <source>
        <dbReference type="ARBA" id="ARBA00022618"/>
    </source>
</evidence>
<dbReference type="GO" id="GO:0071555">
    <property type="term" value="P:cell wall organization"/>
    <property type="evidence" value="ECO:0007669"/>
    <property type="project" value="UniProtKB-KW"/>
</dbReference>
<comment type="function">
    <text evidence="11">Plays a role in peptidoglycan recycling by cleaving the terminal beta-1,4-linked N-acetylglucosamine (GlcNAc) from peptide-linked peptidoglycan fragments, giving rise to free GlcNAc, anhydro-N-acetylmuramic acid and anhydro-N-acetylmuramic acid-linked peptides.</text>
</comment>
<evidence type="ECO:0000313" key="14">
    <source>
        <dbReference type="Proteomes" id="UP000196027"/>
    </source>
</evidence>
<dbReference type="GO" id="GO:0005975">
    <property type="term" value="P:carbohydrate metabolic process"/>
    <property type="evidence" value="ECO:0007669"/>
    <property type="project" value="InterPro"/>
</dbReference>
<dbReference type="GO" id="GO:0005737">
    <property type="term" value="C:cytoplasm"/>
    <property type="evidence" value="ECO:0007669"/>
    <property type="project" value="UniProtKB-SubCell"/>
</dbReference>
<feature type="binding site" evidence="11">
    <location>
        <position position="144"/>
    </location>
    <ligand>
        <name>substrate</name>
    </ligand>
</feature>
<dbReference type="HAMAP" id="MF_00364">
    <property type="entry name" value="NagZ"/>
    <property type="match status" value="1"/>
</dbReference>
<evidence type="ECO:0000259" key="12">
    <source>
        <dbReference type="Pfam" id="PF00933"/>
    </source>
</evidence>
<evidence type="ECO:0000256" key="11">
    <source>
        <dbReference type="HAMAP-Rule" id="MF_00364"/>
    </source>
</evidence>
<dbReference type="InterPro" id="IPR017853">
    <property type="entry name" value="GH"/>
</dbReference>
<sequence length="345" mass="38189">MPIGPVMLDIESDELQSQDEKILREPLVGGVILFARNYTTRERLVALVDSIRAINPDLLIAVDHEGGRVQRFREGFSKIPPMSVFAEKMTAAKDTDDSQQVSIIEMVQTTGWLMAAELRAVGIDFSFAPVLDIEKGLSRVIGDRAFGTDPDTVVKLAGAWIEGMHSAGMAATGKHFPGHGSVEADSHLEIPVDDRTLEQVEQWDLLPFKNLVKSHLDAIMPAHVIYASIEPNPAGFSTFWLQSVLREKLGFQGVIFSDDLSMAGAEFAGSYYQRALRALEAGCDMALVCNNRDGALEVIEGLKRHEGFTANPTLERMRGQGNYHWDDLLKSPRWIQARKILDSLN</sequence>
<dbReference type="PANTHER" id="PTHR30480:SF13">
    <property type="entry name" value="BETA-HEXOSAMINIDASE"/>
    <property type="match status" value="1"/>
</dbReference>
<dbReference type="GO" id="GO:0008360">
    <property type="term" value="P:regulation of cell shape"/>
    <property type="evidence" value="ECO:0007669"/>
    <property type="project" value="UniProtKB-KW"/>
</dbReference>
<keyword evidence="2 11" id="KW-0963">Cytoplasm</keyword>
<feature type="binding site" evidence="11">
    <location>
        <position position="71"/>
    </location>
    <ligand>
        <name>substrate</name>
    </ligand>
</feature>
<feature type="site" description="Important for catalytic activity" evidence="11">
    <location>
        <position position="185"/>
    </location>
</feature>
<dbReference type="Pfam" id="PF00933">
    <property type="entry name" value="Glyco_hydro_3"/>
    <property type="match status" value="1"/>
</dbReference>
<dbReference type="InterPro" id="IPR036962">
    <property type="entry name" value="Glyco_hydro_3_N_sf"/>
</dbReference>
<evidence type="ECO:0000256" key="9">
    <source>
        <dbReference type="ARBA" id="ARBA00023316"/>
    </source>
</evidence>
<dbReference type="Gene3D" id="3.20.20.300">
    <property type="entry name" value="Glycoside hydrolase, family 3, N-terminal domain"/>
    <property type="match status" value="1"/>
</dbReference>
<dbReference type="RefSeq" id="WP_232465113.1">
    <property type="nucleotide sequence ID" value="NZ_CP021425.1"/>
</dbReference>
<dbReference type="NCBIfam" id="NF003740">
    <property type="entry name" value="PRK05337.1"/>
    <property type="match status" value="1"/>
</dbReference>
<dbReference type="SUPFAM" id="SSF51445">
    <property type="entry name" value="(Trans)glycosidases"/>
    <property type="match status" value="1"/>
</dbReference>
<name>A0A1Y0IA32_9GAMM</name>
<dbReference type="InterPro" id="IPR022956">
    <property type="entry name" value="Beta_hexosaminidase_bac"/>
</dbReference>
<evidence type="ECO:0000256" key="4">
    <source>
        <dbReference type="ARBA" id="ARBA00022801"/>
    </source>
</evidence>
<feature type="domain" description="Glycoside hydrolase family 3 N-terminal" evidence="12">
    <location>
        <begin position="15"/>
        <end position="302"/>
    </location>
</feature>
<keyword evidence="7 11" id="KW-0326">Glycosidase</keyword>
<accession>A0A1Y0IA32</accession>
<reference evidence="13 14" key="1">
    <citation type="submission" date="2017-05" db="EMBL/GenBank/DDBJ databases">
        <title>Genomic insights into alkan degradation activity of Oleiphilus messinensis.</title>
        <authorList>
            <person name="Kozyavkin S.A."/>
            <person name="Slesarev A.I."/>
            <person name="Golyshin P.N."/>
            <person name="Korzhenkov A."/>
            <person name="Golyshina O.N."/>
            <person name="Toshchakov S.V."/>
        </authorList>
    </citation>
    <scope>NUCLEOTIDE SEQUENCE [LARGE SCALE GENOMIC DNA]</scope>
    <source>
        <strain evidence="13 14">ME102</strain>
    </source>
</reference>
<evidence type="ECO:0000256" key="8">
    <source>
        <dbReference type="ARBA" id="ARBA00023306"/>
    </source>
</evidence>
<dbReference type="GO" id="GO:0004563">
    <property type="term" value="F:beta-N-acetylhexosaminidase activity"/>
    <property type="evidence" value="ECO:0007669"/>
    <property type="project" value="UniProtKB-UniRule"/>
</dbReference>
<evidence type="ECO:0000256" key="5">
    <source>
        <dbReference type="ARBA" id="ARBA00022960"/>
    </source>
</evidence>
<dbReference type="InterPro" id="IPR001764">
    <property type="entry name" value="Glyco_hydro_3_N"/>
</dbReference>
<dbReference type="UniPathway" id="UPA00544"/>
<dbReference type="FunFam" id="3.20.20.300:FF:000001">
    <property type="entry name" value="Beta-hexosaminidase"/>
    <property type="match status" value="1"/>
</dbReference>
<dbReference type="PANTHER" id="PTHR30480">
    <property type="entry name" value="BETA-HEXOSAMINIDASE-RELATED"/>
    <property type="match status" value="1"/>
</dbReference>
<evidence type="ECO:0000256" key="2">
    <source>
        <dbReference type="ARBA" id="ARBA00022490"/>
    </source>
</evidence>
<keyword evidence="5 11" id="KW-0133">Cell shape</keyword>
<keyword evidence="9 11" id="KW-0961">Cell wall biogenesis/degradation</keyword>
<evidence type="ECO:0000313" key="13">
    <source>
        <dbReference type="EMBL" id="ARU57019.1"/>
    </source>
</evidence>
<dbReference type="InterPro" id="IPR019800">
    <property type="entry name" value="Glyco_hydro_3_AS"/>
</dbReference>
<proteinExistence type="inferred from homology"/>
<dbReference type="AlphaFoldDB" id="A0A1Y0IA32"/>
<feature type="active site" description="Nucleophile" evidence="11">
    <location>
        <position position="258"/>
    </location>
</feature>
<gene>
    <name evidence="11" type="primary">nagZ</name>
    <name evidence="13" type="ORF">OLMES_2975</name>
</gene>
<protein>
    <recommendedName>
        <fullName evidence="11">Beta-hexosaminidase</fullName>
        <ecNumber evidence="11">3.2.1.52</ecNumber>
    </recommendedName>
    <alternativeName>
        <fullName evidence="11">Beta-N-acetylhexosaminidase</fullName>
    </alternativeName>
    <alternativeName>
        <fullName evidence="11">N-acetyl-beta-glucosaminidase</fullName>
    </alternativeName>
</protein>